<dbReference type="PROSITE" id="PS00059">
    <property type="entry name" value="ADH_ZINC"/>
    <property type="match status" value="1"/>
</dbReference>
<dbReference type="InterPro" id="IPR036291">
    <property type="entry name" value="NAD(P)-bd_dom_sf"/>
</dbReference>
<evidence type="ECO:0000256" key="2">
    <source>
        <dbReference type="ARBA" id="ARBA00008072"/>
    </source>
</evidence>
<dbReference type="CDD" id="cd08269">
    <property type="entry name" value="Zn_ADH9"/>
    <property type="match status" value="1"/>
</dbReference>
<dbReference type="InterPro" id="IPR013154">
    <property type="entry name" value="ADH-like_N"/>
</dbReference>
<protein>
    <submittedName>
        <fullName evidence="8">Zinc-binding dehydrogenase</fullName>
    </submittedName>
</protein>
<dbReference type="PANTHER" id="PTHR43350">
    <property type="entry name" value="NAD-DEPENDENT ALCOHOL DEHYDROGENASE"/>
    <property type="match status" value="1"/>
</dbReference>
<dbReference type="EMBL" id="JBHSGG010000029">
    <property type="protein sequence ID" value="MFC4728564.1"/>
    <property type="molecule type" value="Genomic_DNA"/>
</dbReference>
<reference evidence="9" key="1">
    <citation type="journal article" date="2019" name="Int. J. Syst. Evol. Microbiol.">
        <title>The Global Catalogue of Microorganisms (GCM) 10K type strain sequencing project: providing services to taxonomists for standard genome sequencing and annotation.</title>
        <authorList>
            <consortium name="The Broad Institute Genomics Platform"/>
            <consortium name="The Broad Institute Genome Sequencing Center for Infectious Disease"/>
            <person name="Wu L."/>
            <person name="Ma J."/>
        </authorList>
    </citation>
    <scope>NUCLEOTIDE SEQUENCE [LARGE SCALE GENOMIC DNA]</scope>
    <source>
        <strain evidence="9">CGMCC 1.13574</strain>
    </source>
</reference>
<dbReference type="InterPro" id="IPR013149">
    <property type="entry name" value="ADH-like_C"/>
</dbReference>
<keyword evidence="9" id="KW-1185">Reference proteome</keyword>
<feature type="domain" description="Enoyl reductase (ER)" evidence="7">
    <location>
        <begin position="18"/>
        <end position="324"/>
    </location>
</feature>
<dbReference type="SUPFAM" id="SSF51735">
    <property type="entry name" value="NAD(P)-binding Rossmann-fold domains"/>
    <property type="match status" value="1"/>
</dbReference>
<comment type="cofactor">
    <cofactor evidence="1 6">
        <name>Zn(2+)</name>
        <dbReference type="ChEBI" id="CHEBI:29105"/>
    </cofactor>
</comment>
<evidence type="ECO:0000313" key="8">
    <source>
        <dbReference type="EMBL" id="MFC4728564.1"/>
    </source>
</evidence>
<evidence type="ECO:0000256" key="4">
    <source>
        <dbReference type="ARBA" id="ARBA00022833"/>
    </source>
</evidence>
<gene>
    <name evidence="8" type="ORF">ACFO3Q_10330</name>
</gene>
<keyword evidence="5" id="KW-0560">Oxidoreductase</keyword>
<dbReference type="Pfam" id="PF08240">
    <property type="entry name" value="ADH_N"/>
    <property type="match status" value="1"/>
</dbReference>
<evidence type="ECO:0000256" key="1">
    <source>
        <dbReference type="ARBA" id="ARBA00001947"/>
    </source>
</evidence>
<proteinExistence type="inferred from homology"/>
<evidence type="ECO:0000256" key="5">
    <source>
        <dbReference type="ARBA" id="ARBA00023002"/>
    </source>
</evidence>
<dbReference type="InterPro" id="IPR011032">
    <property type="entry name" value="GroES-like_sf"/>
</dbReference>
<keyword evidence="3 6" id="KW-0479">Metal-binding</keyword>
<dbReference type="Gene3D" id="3.90.180.10">
    <property type="entry name" value="Medium-chain alcohol dehydrogenases, catalytic domain"/>
    <property type="match status" value="2"/>
</dbReference>
<dbReference type="InterPro" id="IPR020843">
    <property type="entry name" value="ER"/>
</dbReference>
<evidence type="ECO:0000256" key="3">
    <source>
        <dbReference type="ARBA" id="ARBA00022723"/>
    </source>
</evidence>
<keyword evidence="4 6" id="KW-0862">Zinc</keyword>
<evidence type="ECO:0000256" key="6">
    <source>
        <dbReference type="RuleBase" id="RU361277"/>
    </source>
</evidence>
<dbReference type="Proteomes" id="UP001595892">
    <property type="component" value="Unassembled WGS sequence"/>
</dbReference>
<comment type="caution">
    <text evidence="8">The sequence shown here is derived from an EMBL/GenBank/DDBJ whole genome shotgun (WGS) entry which is preliminary data.</text>
</comment>
<name>A0ABV9NLV6_9GAMM</name>
<dbReference type="SUPFAM" id="SSF50129">
    <property type="entry name" value="GroES-like"/>
    <property type="match status" value="1"/>
</dbReference>
<evidence type="ECO:0000313" key="9">
    <source>
        <dbReference type="Proteomes" id="UP001595892"/>
    </source>
</evidence>
<sequence length="329" mass="35340">MPPSPTAPMRAAVLVEPGRFDLQQVPRPEPGPGQVRIRLEGSGVCASNIPAFEGREWFQYPMPPGDLGHEGWGVVDAVGEGVEDVVVGDRVAALSFRAYAEYDLADADKLARLPAALDGQPFPGEALGCVMNIFRRADIRAGQTVAIVGVGFLGAALTQLAAQAGARVVGISRQASSLALARECGAAETIAMNDHWEIIEQVRQLTGGRFCERVIEATGKPWPLDLAGELTGEGGRLVIAGFHQDGLRQVNVQLWNWRGIDVVNAHERDPRVALDGLRRAVEAVADGRLRLAPLLTHRFPLARITDALNAVKDRPEGFTKCVVLMEEAA</sequence>
<dbReference type="SMART" id="SM00829">
    <property type="entry name" value="PKS_ER"/>
    <property type="match status" value="1"/>
</dbReference>
<dbReference type="RefSeq" id="WP_377004593.1">
    <property type="nucleotide sequence ID" value="NZ_JBHSGG010000029.1"/>
</dbReference>
<evidence type="ECO:0000259" key="7">
    <source>
        <dbReference type="SMART" id="SM00829"/>
    </source>
</evidence>
<comment type="similarity">
    <text evidence="2 6">Belongs to the zinc-containing alcohol dehydrogenase family.</text>
</comment>
<dbReference type="InterPro" id="IPR002328">
    <property type="entry name" value="ADH_Zn_CS"/>
</dbReference>
<dbReference type="PANTHER" id="PTHR43350:SF17">
    <property type="entry name" value="NAD-DEPENDENT ALCOHOL DEHYDROGENASE"/>
    <property type="match status" value="1"/>
</dbReference>
<dbReference type="Pfam" id="PF00107">
    <property type="entry name" value="ADH_zinc_N"/>
    <property type="match status" value="1"/>
</dbReference>
<organism evidence="8 9">
    <name type="scientific">Coralloluteibacterium thermophilum</name>
    <dbReference type="NCBI Taxonomy" id="2707049"/>
    <lineage>
        <taxon>Bacteria</taxon>
        <taxon>Pseudomonadati</taxon>
        <taxon>Pseudomonadota</taxon>
        <taxon>Gammaproteobacteria</taxon>
        <taxon>Lysobacterales</taxon>
        <taxon>Lysobacteraceae</taxon>
        <taxon>Coralloluteibacterium</taxon>
    </lineage>
</organism>
<dbReference type="Gene3D" id="3.40.50.720">
    <property type="entry name" value="NAD(P)-binding Rossmann-like Domain"/>
    <property type="match status" value="1"/>
</dbReference>
<accession>A0ABV9NLV6</accession>